<dbReference type="RefSeq" id="WP_157399874.1">
    <property type="nucleotide sequence ID" value="NZ_WSEL01000009.1"/>
</dbReference>
<dbReference type="AlphaFoldDB" id="A0A6N8IYM2"/>
<comment type="caution">
    <text evidence="2">The sequence shown here is derived from an EMBL/GenBank/DDBJ whole genome shotgun (WGS) entry which is preliminary data.</text>
</comment>
<feature type="signal peptide" evidence="1">
    <location>
        <begin position="1"/>
        <end position="22"/>
    </location>
</feature>
<sequence length="153" mass="16457">MNRAMQWTTGLLAITAALSAHPAETPAGPAPPARVDLQGIAPHATRLGHADLVFRPEGTDVVVWIAPVNGLTRPQHLYTYVHQGSCANLGQRASEPPRRVLGYRETAGLWTVRNTINLNADTLKTSPHALTVWSSPPDGNLMLYCGDLHLGVV</sequence>
<dbReference type="Proteomes" id="UP000469385">
    <property type="component" value="Unassembled WGS sequence"/>
</dbReference>
<accession>A0A6N8IYM2</accession>
<evidence type="ECO:0000313" key="2">
    <source>
        <dbReference type="EMBL" id="MVQ31868.1"/>
    </source>
</evidence>
<evidence type="ECO:0000313" key="3">
    <source>
        <dbReference type="Proteomes" id="UP000469385"/>
    </source>
</evidence>
<reference evidence="2 3" key="1">
    <citation type="submission" date="2019-12" db="EMBL/GenBank/DDBJ databases">
        <authorList>
            <person name="Huq M.A."/>
        </authorList>
    </citation>
    <scope>NUCLEOTIDE SEQUENCE [LARGE SCALE GENOMIC DNA]</scope>
    <source>
        <strain evidence="2 3">MAH-25</strain>
    </source>
</reference>
<protein>
    <submittedName>
        <fullName evidence="2">Uncharacterized protein</fullName>
    </submittedName>
</protein>
<keyword evidence="3" id="KW-1185">Reference proteome</keyword>
<dbReference type="EMBL" id="WSEL01000009">
    <property type="protein sequence ID" value="MVQ31868.1"/>
    <property type="molecule type" value="Genomic_DNA"/>
</dbReference>
<gene>
    <name evidence="2" type="ORF">GON04_20590</name>
</gene>
<evidence type="ECO:0000256" key="1">
    <source>
        <dbReference type="SAM" id="SignalP"/>
    </source>
</evidence>
<feature type="chain" id="PRO_5026885063" evidence="1">
    <location>
        <begin position="23"/>
        <end position="153"/>
    </location>
</feature>
<name>A0A6N8IYM2_9BURK</name>
<keyword evidence="1" id="KW-0732">Signal</keyword>
<proteinExistence type="predicted"/>
<organism evidence="2 3">
    <name type="scientific">Ramlibacter pinisoli</name>
    <dbReference type="NCBI Taxonomy" id="2682844"/>
    <lineage>
        <taxon>Bacteria</taxon>
        <taxon>Pseudomonadati</taxon>
        <taxon>Pseudomonadota</taxon>
        <taxon>Betaproteobacteria</taxon>
        <taxon>Burkholderiales</taxon>
        <taxon>Comamonadaceae</taxon>
        <taxon>Ramlibacter</taxon>
    </lineage>
</organism>